<gene>
    <name evidence="6" type="ORF">HFO74_14060</name>
</gene>
<dbReference type="Pfam" id="PF03466">
    <property type="entry name" value="LysR_substrate"/>
    <property type="match status" value="1"/>
</dbReference>
<dbReference type="InterPro" id="IPR036390">
    <property type="entry name" value="WH_DNA-bd_sf"/>
</dbReference>
<dbReference type="RefSeq" id="WP_221979010.1">
    <property type="nucleotide sequence ID" value="NZ_JAAXQQ010000004.1"/>
</dbReference>
<dbReference type="PRINTS" id="PR00039">
    <property type="entry name" value="HTHLYSR"/>
</dbReference>
<proteinExistence type="inferred from homology"/>
<dbReference type="GO" id="GO:0005829">
    <property type="term" value="C:cytosol"/>
    <property type="evidence" value="ECO:0007669"/>
    <property type="project" value="TreeGrafter"/>
</dbReference>
<name>A0AB35FFN6_9HYPH</name>
<dbReference type="PANTHER" id="PTHR30419">
    <property type="entry name" value="HTH-TYPE TRANSCRIPTIONAL REGULATOR YBHD"/>
    <property type="match status" value="1"/>
</dbReference>
<feature type="domain" description="HTH lysR-type" evidence="5">
    <location>
        <begin position="16"/>
        <end position="69"/>
    </location>
</feature>
<comment type="similarity">
    <text evidence="1">Belongs to the LysR transcriptional regulatory family.</text>
</comment>
<evidence type="ECO:0000259" key="5">
    <source>
        <dbReference type="PROSITE" id="PS50931"/>
    </source>
</evidence>
<dbReference type="InterPro" id="IPR000847">
    <property type="entry name" value="LysR_HTH_N"/>
</dbReference>
<keyword evidence="2" id="KW-0805">Transcription regulation</keyword>
<dbReference type="GO" id="GO:0003677">
    <property type="term" value="F:DNA binding"/>
    <property type="evidence" value="ECO:0007669"/>
    <property type="project" value="UniProtKB-KW"/>
</dbReference>
<dbReference type="InterPro" id="IPR036388">
    <property type="entry name" value="WH-like_DNA-bd_sf"/>
</dbReference>
<dbReference type="AlphaFoldDB" id="A0AB35FFN6"/>
<dbReference type="SUPFAM" id="SSF53850">
    <property type="entry name" value="Periplasmic binding protein-like II"/>
    <property type="match status" value="1"/>
</dbReference>
<organism evidence="6 7">
    <name type="scientific">Rhizobium laguerreae</name>
    <dbReference type="NCBI Taxonomy" id="1076926"/>
    <lineage>
        <taxon>Bacteria</taxon>
        <taxon>Pseudomonadati</taxon>
        <taxon>Pseudomonadota</taxon>
        <taxon>Alphaproteobacteria</taxon>
        <taxon>Hyphomicrobiales</taxon>
        <taxon>Rhizobiaceae</taxon>
        <taxon>Rhizobium/Agrobacterium group</taxon>
        <taxon>Rhizobium</taxon>
    </lineage>
</organism>
<protein>
    <submittedName>
        <fullName evidence="6">LysR family transcriptional regulator</fullName>
    </submittedName>
</protein>
<dbReference type="Gene3D" id="1.10.10.10">
    <property type="entry name" value="Winged helix-like DNA-binding domain superfamily/Winged helix DNA-binding domain"/>
    <property type="match status" value="1"/>
</dbReference>
<evidence type="ECO:0000313" key="6">
    <source>
        <dbReference type="EMBL" id="MBY3064548.1"/>
    </source>
</evidence>
<comment type="caution">
    <text evidence="6">The sequence shown here is derived from an EMBL/GenBank/DDBJ whole genome shotgun (WGS) entry which is preliminary data.</text>
</comment>
<evidence type="ECO:0000256" key="4">
    <source>
        <dbReference type="ARBA" id="ARBA00023163"/>
    </source>
</evidence>
<dbReference type="InterPro" id="IPR005119">
    <property type="entry name" value="LysR_subst-bd"/>
</dbReference>
<sequence>MATKINNRVVNTVAVRYFQEVVRAGSFRKAADRINVAASAINRHVKLLEDDLGTKLFERGKGRGGIKLTAAGEVLSKRVQYALNELSVARDEINALKGVQRGRVSIGVTDVIARELLPDLLAAFHQRHPRVDFDVKVANTPGLVDLLSDDRVDLLLAFDVPPQMSIRPVAEFSLPSCIVVDPQHPLAKRTSVKLTELSAYPLAMPDDSPYLRAILTRITSGGAAQVTPLLRTNSYELMRSFVRRGMAISLQTRLWMSGEPHRDGLVYIPVKEPLARYSVMGCCVRSGRRLPIPSELLVSFVCLELSRILNDNSEDGETLMR</sequence>
<dbReference type="Pfam" id="PF00126">
    <property type="entry name" value="HTH_1"/>
    <property type="match status" value="1"/>
</dbReference>
<dbReference type="SUPFAM" id="SSF46785">
    <property type="entry name" value="Winged helix' DNA-binding domain"/>
    <property type="match status" value="1"/>
</dbReference>
<evidence type="ECO:0000256" key="3">
    <source>
        <dbReference type="ARBA" id="ARBA00023125"/>
    </source>
</evidence>
<keyword evidence="4" id="KW-0804">Transcription</keyword>
<reference evidence="6" key="1">
    <citation type="submission" date="2020-04" db="EMBL/GenBank/DDBJ databases">
        <title>Global-level population genomics supports evidence of horizontal gene transfer on evolution of Rhizobia in Lentils.</title>
        <authorList>
            <person name="Gai Y."/>
            <person name="Cook D."/>
            <person name="Riely B."/>
        </authorList>
    </citation>
    <scope>NUCLEOTIDE SEQUENCE</scope>
    <source>
        <strain evidence="6">TLR9</strain>
    </source>
</reference>
<evidence type="ECO:0000256" key="1">
    <source>
        <dbReference type="ARBA" id="ARBA00009437"/>
    </source>
</evidence>
<dbReference type="Proteomes" id="UP000758022">
    <property type="component" value="Unassembled WGS sequence"/>
</dbReference>
<dbReference type="PANTHER" id="PTHR30419:SF8">
    <property type="entry name" value="NITROGEN ASSIMILATION TRANSCRIPTIONAL ACTIVATOR-RELATED"/>
    <property type="match status" value="1"/>
</dbReference>
<accession>A0AB35FFN6</accession>
<keyword evidence="3" id="KW-0238">DNA-binding</keyword>
<evidence type="ECO:0000313" key="7">
    <source>
        <dbReference type="Proteomes" id="UP000758022"/>
    </source>
</evidence>
<dbReference type="EMBL" id="JAAXQQ010000004">
    <property type="protein sequence ID" value="MBY3064548.1"/>
    <property type="molecule type" value="Genomic_DNA"/>
</dbReference>
<dbReference type="GO" id="GO:0003700">
    <property type="term" value="F:DNA-binding transcription factor activity"/>
    <property type="evidence" value="ECO:0007669"/>
    <property type="project" value="InterPro"/>
</dbReference>
<dbReference type="InterPro" id="IPR050950">
    <property type="entry name" value="HTH-type_LysR_regulators"/>
</dbReference>
<dbReference type="Gene3D" id="3.40.190.10">
    <property type="entry name" value="Periplasmic binding protein-like II"/>
    <property type="match status" value="2"/>
</dbReference>
<dbReference type="PROSITE" id="PS50931">
    <property type="entry name" value="HTH_LYSR"/>
    <property type="match status" value="1"/>
</dbReference>
<evidence type="ECO:0000256" key="2">
    <source>
        <dbReference type="ARBA" id="ARBA00023015"/>
    </source>
</evidence>